<proteinExistence type="predicted"/>
<dbReference type="Proteomes" id="UP000218418">
    <property type="component" value="Chromosome"/>
</dbReference>
<sequence>MRNKYKAQQVESNPQRWLLEILFPDKRFDGQFQNPSTEEIFDFDDVIAMTNPIAFISQDIAYYPEGDDCELFAVFISGLGQPEEISSKRSRRYAETLKTGIANMNNSSFLKQNPLFNKINQYLDWVDAAIHRIGLAGSPAIRNTAILILHAIENYKTLNLSGDSHGTILLARAIKSAKRRFIRKHTNFWNFKARKIQETKWKNRADQLINVFAFGNSYGNWVKGPKYIMVSIEGDIVPERFGMNRDLANKKGRDDIKFIVFERIFKKGNFEAHNMMFTNEFLRQTFLKNNITIGDFAGLYYQLKMSSLKLATAEEVDWPDDMDKYVWNQESLNDFGF</sequence>
<dbReference type="EMBL" id="AP018227">
    <property type="protein sequence ID" value="BAY81789.1"/>
    <property type="molecule type" value="Genomic_DNA"/>
</dbReference>
<protein>
    <submittedName>
        <fullName evidence="1">Uncharacterized protein</fullName>
    </submittedName>
</protein>
<dbReference type="AlphaFoldDB" id="A0A1Z4LKU0"/>
<evidence type="ECO:0000313" key="1">
    <source>
        <dbReference type="EMBL" id="BAY81789.1"/>
    </source>
</evidence>
<dbReference type="OrthoDB" id="503853at2"/>
<evidence type="ECO:0000313" key="2">
    <source>
        <dbReference type="Proteomes" id="UP000218418"/>
    </source>
</evidence>
<gene>
    <name evidence="1" type="ORF">NIES267_12660</name>
</gene>
<reference evidence="1 2" key="1">
    <citation type="submission" date="2017-06" db="EMBL/GenBank/DDBJ databases">
        <title>Genome sequencing of cyanobaciteial culture collection at National Institute for Environmental Studies (NIES).</title>
        <authorList>
            <person name="Hirose Y."/>
            <person name="Shimura Y."/>
            <person name="Fujisawa T."/>
            <person name="Nakamura Y."/>
            <person name="Kawachi M."/>
        </authorList>
    </citation>
    <scope>NUCLEOTIDE SEQUENCE [LARGE SCALE GENOMIC DNA]</scope>
    <source>
        <strain evidence="1 2">NIES-267</strain>
    </source>
</reference>
<accession>A0A1Z4LKU0</accession>
<organism evidence="1 2">
    <name type="scientific">Calothrix parasitica NIES-267</name>
    <dbReference type="NCBI Taxonomy" id="1973488"/>
    <lineage>
        <taxon>Bacteria</taxon>
        <taxon>Bacillati</taxon>
        <taxon>Cyanobacteriota</taxon>
        <taxon>Cyanophyceae</taxon>
        <taxon>Nostocales</taxon>
        <taxon>Calotrichaceae</taxon>
        <taxon>Calothrix</taxon>
    </lineage>
</organism>
<name>A0A1Z4LKU0_9CYAN</name>
<keyword evidence="2" id="KW-1185">Reference proteome</keyword>